<evidence type="ECO:0000256" key="6">
    <source>
        <dbReference type="SAM" id="SignalP"/>
    </source>
</evidence>
<keyword evidence="8" id="KW-1185">Reference proteome</keyword>
<accession>A0A1I2HEI8</accession>
<evidence type="ECO:0000256" key="2">
    <source>
        <dbReference type="ARBA" id="ARBA00022452"/>
    </source>
</evidence>
<evidence type="ECO:0000256" key="1">
    <source>
        <dbReference type="ARBA" id="ARBA00004442"/>
    </source>
</evidence>
<dbReference type="GO" id="GO:1990281">
    <property type="term" value="C:efflux pump complex"/>
    <property type="evidence" value="ECO:0007669"/>
    <property type="project" value="TreeGrafter"/>
</dbReference>
<comment type="subcellular location">
    <subcellularLocation>
        <location evidence="1">Cell outer membrane</location>
    </subcellularLocation>
</comment>
<gene>
    <name evidence="7" type="ORF">SAMN05216283_10476</name>
</gene>
<name>A0A1I2HEI8_9BACT</name>
<dbReference type="GO" id="GO:0009279">
    <property type="term" value="C:cell outer membrane"/>
    <property type="evidence" value="ECO:0007669"/>
    <property type="project" value="UniProtKB-SubCell"/>
</dbReference>
<dbReference type="RefSeq" id="WP_093919763.1">
    <property type="nucleotide sequence ID" value="NZ_FONW01000004.1"/>
</dbReference>
<dbReference type="AlphaFoldDB" id="A0A1I2HEI8"/>
<evidence type="ECO:0000256" key="4">
    <source>
        <dbReference type="ARBA" id="ARBA00023136"/>
    </source>
</evidence>
<dbReference type="STRING" id="655355.SAMN05216283_10476"/>
<evidence type="ECO:0000256" key="5">
    <source>
        <dbReference type="ARBA" id="ARBA00023237"/>
    </source>
</evidence>
<dbReference type="SUPFAM" id="SSF56954">
    <property type="entry name" value="Outer membrane efflux proteins (OEP)"/>
    <property type="match status" value="1"/>
</dbReference>
<dbReference type="EMBL" id="FONW01000004">
    <property type="protein sequence ID" value="SFF28675.1"/>
    <property type="molecule type" value="Genomic_DNA"/>
</dbReference>
<feature type="signal peptide" evidence="6">
    <location>
        <begin position="1"/>
        <end position="20"/>
    </location>
</feature>
<feature type="chain" id="PRO_5011464162" evidence="6">
    <location>
        <begin position="21"/>
        <end position="420"/>
    </location>
</feature>
<dbReference type="PANTHER" id="PTHR30026">
    <property type="entry name" value="OUTER MEMBRANE PROTEIN TOLC"/>
    <property type="match status" value="1"/>
</dbReference>
<protein>
    <submittedName>
        <fullName evidence="7">Outer membrane protein TolC</fullName>
    </submittedName>
</protein>
<evidence type="ECO:0000256" key="3">
    <source>
        <dbReference type="ARBA" id="ARBA00022692"/>
    </source>
</evidence>
<keyword evidence="3" id="KW-0812">Transmembrane</keyword>
<dbReference type="InterPro" id="IPR051906">
    <property type="entry name" value="TolC-like"/>
</dbReference>
<keyword evidence="4" id="KW-0472">Membrane</keyword>
<dbReference type="GO" id="GO:0015288">
    <property type="term" value="F:porin activity"/>
    <property type="evidence" value="ECO:0007669"/>
    <property type="project" value="TreeGrafter"/>
</dbReference>
<reference evidence="7 8" key="1">
    <citation type="submission" date="2016-10" db="EMBL/GenBank/DDBJ databases">
        <authorList>
            <person name="de Groot N.N."/>
        </authorList>
    </citation>
    <scope>NUCLEOTIDE SEQUENCE [LARGE SCALE GENOMIC DNA]</scope>
    <source>
        <strain evidence="7 8">CGMCC 1.9156</strain>
    </source>
</reference>
<evidence type="ECO:0000313" key="7">
    <source>
        <dbReference type="EMBL" id="SFF28675.1"/>
    </source>
</evidence>
<sequence length="420" mass="48026">MKTRKLIGLFLLTMAQLSFGQEVVRLSDCQQWAREQHPLLKQKELYEQIKELKLANNQTNYFPQIDLNGQATYQTDVTKVGISLPNVSLPELAKDQYKLYADVKQSIWDGGLTKGNELLELAKSEADQQGVEVELYRVQERVNNTFFASFLIQKNLDLLAKKEETLKARIEQLQVAVEQGTLLSSELDQLWAEQVKVKQQQLELEMQREIALATLAILTGKEVGVLSNLEMESLEFSADRSSHRPELQLFEKQTEMLSASADLIQKKRNPKLFGFGQLGYGRPGLNMLSDDFDTYALVGVGLNWTVFDWKKTKREKETISMQQQLVATRQQDFERNMTIALDSEYRKIKQLEATLQRDRELIALQQRITQSSASKLENGTITTSDYIQDLNAELSARITLETHKVQLEAAKINYQTIKGI</sequence>
<dbReference type="Proteomes" id="UP000198964">
    <property type="component" value="Unassembled WGS sequence"/>
</dbReference>
<evidence type="ECO:0000313" key="8">
    <source>
        <dbReference type="Proteomes" id="UP000198964"/>
    </source>
</evidence>
<proteinExistence type="predicted"/>
<dbReference type="GO" id="GO:0015562">
    <property type="term" value="F:efflux transmembrane transporter activity"/>
    <property type="evidence" value="ECO:0007669"/>
    <property type="project" value="InterPro"/>
</dbReference>
<keyword evidence="2" id="KW-1134">Transmembrane beta strand</keyword>
<dbReference type="PANTHER" id="PTHR30026:SF20">
    <property type="entry name" value="OUTER MEMBRANE PROTEIN TOLC"/>
    <property type="match status" value="1"/>
</dbReference>
<dbReference type="Gene3D" id="1.20.1600.10">
    <property type="entry name" value="Outer membrane efflux proteins (OEP)"/>
    <property type="match status" value="1"/>
</dbReference>
<keyword evidence="5" id="KW-0998">Cell outer membrane</keyword>
<keyword evidence="6" id="KW-0732">Signal</keyword>
<organism evidence="7 8">
    <name type="scientific">Sunxiuqinia elliptica</name>
    <dbReference type="NCBI Taxonomy" id="655355"/>
    <lineage>
        <taxon>Bacteria</taxon>
        <taxon>Pseudomonadati</taxon>
        <taxon>Bacteroidota</taxon>
        <taxon>Bacteroidia</taxon>
        <taxon>Marinilabiliales</taxon>
        <taxon>Prolixibacteraceae</taxon>
        <taxon>Sunxiuqinia</taxon>
    </lineage>
</organism>